<keyword evidence="4" id="KW-0479">Metal-binding</keyword>
<dbReference type="Gene3D" id="2.60.200.40">
    <property type="match status" value="1"/>
</dbReference>
<dbReference type="GO" id="GO:0005524">
    <property type="term" value="F:ATP binding"/>
    <property type="evidence" value="ECO:0007669"/>
    <property type="project" value="UniProtKB-KW"/>
</dbReference>
<evidence type="ECO:0000256" key="4">
    <source>
        <dbReference type="ARBA" id="ARBA00022723"/>
    </source>
</evidence>
<evidence type="ECO:0000256" key="11">
    <source>
        <dbReference type="ARBA" id="ARBA00023264"/>
    </source>
</evidence>
<evidence type="ECO:0000256" key="2">
    <source>
        <dbReference type="ARBA" id="ARBA00022516"/>
    </source>
</evidence>
<keyword evidence="7" id="KW-0067">ATP-binding</keyword>
<sequence length="293" mass="32075">MGKRTSNLKLLFIVNPGSGSGQINFTEVIGDYFAEREEDFEIYELPKNCAIAQIKKAIETANADRVIAVGGDGTLKLVSECVLQTDTPIGIIPAGSANGMAKELGIPTAIPEALDIAVNGSIKKIHAISVNGELCIHLADIGFNAHLVKKFDALPQRGMLAYAKAAWQALWKHYKMEVEFKIKDKTIRAKAAMVVIANATMYGTGVKINPDGKLDDDLFEVILVKEYSVMEILKLRFTNLPFNPKNIESFQTKDLSIKTRHKAHFQVDGEYIGKVNSIKANLLPAAICMITNA</sequence>
<dbReference type="InterPro" id="IPR001206">
    <property type="entry name" value="Diacylglycerol_kinase_cat_dom"/>
</dbReference>
<dbReference type="SMART" id="SM00046">
    <property type="entry name" value="DAGKc"/>
    <property type="match status" value="1"/>
</dbReference>
<dbReference type="OrthoDB" id="9786026at2"/>
<evidence type="ECO:0000313" key="14">
    <source>
        <dbReference type="Proteomes" id="UP000192756"/>
    </source>
</evidence>
<keyword evidence="10" id="KW-0594">Phospholipid biosynthesis</keyword>
<keyword evidence="11" id="KW-1208">Phospholipid metabolism</keyword>
<dbReference type="InterPro" id="IPR045540">
    <property type="entry name" value="YegS/DAGK_C"/>
</dbReference>
<dbReference type="InterPro" id="IPR005218">
    <property type="entry name" value="Diacylglycerol/lipid_kinase"/>
</dbReference>
<feature type="domain" description="DAGKc" evidence="12">
    <location>
        <begin position="5"/>
        <end position="134"/>
    </location>
</feature>
<dbReference type="Gene3D" id="3.40.50.10330">
    <property type="entry name" value="Probable inorganic polyphosphate/atp-NAD kinase, domain 1"/>
    <property type="match status" value="1"/>
</dbReference>
<dbReference type="PANTHER" id="PTHR12358:SF106">
    <property type="entry name" value="LIPID KINASE YEGS"/>
    <property type="match status" value="1"/>
</dbReference>
<reference evidence="14" key="1">
    <citation type="submission" date="2017-04" db="EMBL/GenBank/DDBJ databases">
        <authorList>
            <person name="Varghese N."/>
            <person name="Submissions S."/>
        </authorList>
    </citation>
    <scope>NUCLEOTIDE SEQUENCE [LARGE SCALE GENOMIC DNA]</scope>
    <source>
        <strain evidence="14">DSM 12126</strain>
    </source>
</reference>
<proteinExistence type="predicted"/>
<dbReference type="InterPro" id="IPR050187">
    <property type="entry name" value="Lipid_Phosphate_FormReg"/>
</dbReference>
<dbReference type="STRING" id="151894.SAMN04488524_1977"/>
<evidence type="ECO:0000256" key="7">
    <source>
        <dbReference type="ARBA" id="ARBA00022840"/>
    </source>
</evidence>
<evidence type="ECO:0000256" key="9">
    <source>
        <dbReference type="ARBA" id="ARBA00023098"/>
    </source>
</evidence>
<evidence type="ECO:0000256" key="1">
    <source>
        <dbReference type="ARBA" id="ARBA00001946"/>
    </source>
</evidence>
<dbReference type="GO" id="GO:0046872">
    <property type="term" value="F:metal ion binding"/>
    <property type="evidence" value="ECO:0007669"/>
    <property type="project" value="UniProtKB-KW"/>
</dbReference>
<dbReference type="PROSITE" id="PS50146">
    <property type="entry name" value="DAGK"/>
    <property type="match status" value="1"/>
</dbReference>
<accession>A0A1W2B6T3</accession>
<keyword evidence="3" id="KW-0808">Transferase</keyword>
<organism evidence="13 14">
    <name type="scientific">Pedobacter africanus</name>
    <dbReference type="NCBI Taxonomy" id="151894"/>
    <lineage>
        <taxon>Bacteria</taxon>
        <taxon>Pseudomonadati</taxon>
        <taxon>Bacteroidota</taxon>
        <taxon>Sphingobacteriia</taxon>
        <taxon>Sphingobacteriales</taxon>
        <taxon>Sphingobacteriaceae</taxon>
        <taxon>Pedobacter</taxon>
    </lineage>
</organism>
<evidence type="ECO:0000256" key="5">
    <source>
        <dbReference type="ARBA" id="ARBA00022741"/>
    </source>
</evidence>
<dbReference type="PANTHER" id="PTHR12358">
    <property type="entry name" value="SPHINGOSINE KINASE"/>
    <property type="match status" value="1"/>
</dbReference>
<dbReference type="InterPro" id="IPR017438">
    <property type="entry name" value="ATP-NAD_kinase_N"/>
</dbReference>
<dbReference type="GO" id="GO:0008654">
    <property type="term" value="P:phospholipid biosynthetic process"/>
    <property type="evidence" value="ECO:0007669"/>
    <property type="project" value="UniProtKB-KW"/>
</dbReference>
<dbReference type="EMBL" id="FWXT01000001">
    <property type="protein sequence ID" value="SMC68564.1"/>
    <property type="molecule type" value="Genomic_DNA"/>
</dbReference>
<protein>
    <submittedName>
        <fullName evidence="13">Lipid kinase, YegS/Rv2252/BmrU family</fullName>
    </submittedName>
</protein>
<dbReference type="AlphaFoldDB" id="A0A1W2B6T3"/>
<keyword evidence="9" id="KW-0443">Lipid metabolism</keyword>
<dbReference type="Pfam" id="PF00781">
    <property type="entry name" value="DAGK_cat"/>
    <property type="match status" value="1"/>
</dbReference>
<keyword evidence="14" id="KW-1185">Reference proteome</keyword>
<dbReference type="NCBIfam" id="TIGR00147">
    <property type="entry name" value="YegS/Rv2252/BmrU family lipid kinase"/>
    <property type="match status" value="1"/>
</dbReference>
<dbReference type="RefSeq" id="WP_084238148.1">
    <property type="nucleotide sequence ID" value="NZ_FWXT01000001.1"/>
</dbReference>
<gene>
    <name evidence="13" type="ORF">SAMN04488524_1977</name>
</gene>
<evidence type="ECO:0000256" key="3">
    <source>
        <dbReference type="ARBA" id="ARBA00022679"/>
    </source>
</evidence>
<dbReference type="GO" id="GO:0005886">
    <property type="term" value="C:plasma membrane"/>
    <property type="evidence" value="ECO:0007669"/>
    <property type="project" value="TreeGrafter"/>
</dbReference>
<keyword evidence="2" id="KW-0444">Lipid biosynthesis</keyword>
<evidence type="ECO:0000313" key="13">
    <source>
        <dbReference type="EMBL" id="SMC68564.1"/>
    </source>
</evidence>
<evidence type="ECO:0000256" key="6">
    <source>
        <dbReference type="ARBA" id="ARBA00022777"/>
    </source>
</evidence>
<name>A0A1W2B6T3_9SPHI</name>
<keyword evidence="5" id="KW-0547">Nucleotide-binding</keyword>
<dbReference type="InterPro" id="IPR016064">
    <property type="entry name" value="NAD/diacylglycerol_kinase_sf"/>
</dbReference>
<evidence type="ECO:0000256" key="10">
    <source>
        <dbReference type="ARBA" id="ARBA00023209"/>
    </source>
</evidence>
<keyword evidence="6 13" id="KW-0418">Kinase</keyword>
<evidence type="ECO:0000256" key="8">
    <source>
        <dbReference type="ARBA" id="ARBA00022842"/>
    </source>
</evidence>
<dbReference type="GO" id="GO:0016301">
    <property type="term" value="F:kinase activity"/>
    <property type="evidence" value="ECO:0007669"/>
    <property type="project" value="UniProtKB-KW"/>
</dbReference>
<dbReference type="SUPFAM" id="SSF111331">
    <property type="entry name" value="NAD kinase/diacylglycerol kinase-like"/>
    <property type="match status" value="1"/>
</dbReference>
<dbReference type="Pfam" id="PF19279">
    <property type="entry name" value="YegS_C"/>
    <property type="match status" value="1"/>
</dbReference>
<comment type="cofactor">
    <cofactor evidence="1">
        <name>Mg(2+)</name>
        <dbReference type="ChEBI" id="CHEBI:18420"/>
    </cofactor>
</comment>
<keyword evidence="8" id="KW-0460">Magnesium</keyword>
<dbReference type="Proteomes" id="UP000192756">
    <property type="component" value="Unassembled WGS sequence"/>
</dbReference>
<evidence type="ECO:0000259" key="12">
    <source>
        <dbReference type="PROSITE" id="PS50146"/>
    </source>
</evidence>